<feature type="region of interest" description="Disordered" evidence="1">
    <location>
        <begin position="1"/>
        <end position="29"/>
    </location>
</feature>
<reference evidence="3" key="1">
    <citation type="submission" date="2025-08" db="UniProtKB">
        <authorList>
            <consortium name="RefSeq"/>
        </authorList>
    </citation>
    <scope>IDENTIFICATION</scope>
</reference>
<organism evidence="2 3">
    <name type="scientific">Cephus cinctus</name>
    <name type="common">Wheat stem sawfly</name>
    <dbReference type="NCBI Taxonomy" id="211228"/>
    <lineage>
        <taxon>Eukaryota</taxon>
        <taxon>Metazoa</taxon>
        <taxon>Ecdysozoa</taxon>
        <taxon>Arthropoda</taxon>
        <taxon>Hexapoda</taxon>
        <taxon>Insecta</taxon>
        <taxon>Pterygota</taxon>
        <taxon>Neoptera</taxon>
        <taxon>Endopterygota</taxon>
        <taxon>Hymenoptera</taxon>
        <taxon>Cephoidea</taxon>
        <taxon>Cephidae</taxon>
        <taxon>Cephus</taxon>
    </lineage>
</organism>
<dbReference type="PANTHER" id="PTHR21580:SF28">
    <property type="entry name" value="BOREALIN N-TERMINAL DOMAIN-CONTAINING PROTEIN-RELATED"/>
    <property type="match status" value="1"/>
</dbReference>
<evidence type="ECO:0000313" key="2">
    <source>
        <dbReference type="Proteomes" id="UP000694920"/>
    </source>
</evidence>
<dbReference type="GeneID" id="107271409"/>
<accession>A0AAJ7C665</accession>
<evidence type="ECO:0000256" key="1">
    <source>
        <dbReference type="SAM" id="MobiDB-lite"/>
    </source>
</evidence>
<feature type="compositionally biased region" description="Basic residues" evidence="1">
    <location>
        <begin position="16"/>
        <end position="25"/>
    </location>
</feature>
<dbReference type="PANTHER" id="PTHR21580">
    <property type="entry name" value="SHIPPO-1-RELATED"/>
    <property type="match status" value="1"/>
</dbReference>
<feature type="compositionally biased region" description="Basic and acidic residues" evidence="1">
    <location>
        <begin position="1"/>
        <end position="15"/>
    </location>
</feature>
<sequence>MPPKKDNKQNVQEKKGNKKPAKPKKTPAVVCGFKSPGPKYKLATLVGYDGHDTTKYRNPAYTFRLRQTGVDVCDGPGPKYMVNMNRFGPYTSPGYSIGYAATTFGSFCGPGPKYMVRDHGPRAPAFSIKWRTNPRAGSGTPGPYNIPSTIGQGPAFSMGTRGATGVCETGPGPKYGLFDLCVVKPCPPKFSLGYRQTGNLACDGPGPKYMPKIPTCNENPGFTFGIKHSECAPPLVTECDEKC</sequence>
<gene>
    <name evidence="3" type="primary">LOC107271409</name>
</gene>
<dbReference type="Proteomes" id="UP000694920">
    <property type="component" value="Unplaced"/>
</dbReference>
<dbReference type="InterPro" id="IPR051291">
    <property type="entry name" value="CIMAP"/>
</dbReference>
<dbReference type="KEGG" id="ccin:107271409"/>
<protein>
    <submittedName>
        <fullName evidence="3">Outer dense fiber protein 3-like</fullName>
    </submittedName>
</protein>
<keyword evidence="2" id="KW-1185">Reference proteome</keyword>
<evidence type="ECO:0000313" key="3">
    <source>
        <dbReference type="RefSeq" id="XP_015602862.1"/>
    </source>
</evidence>
<dbReference type="RefSeq" id="XP_015602862.1">
    <property type="nucleotide sequence ID" value="XM_015747376.2"/>
</dbReference>
<name>A0AAJ7C665_CEPCN</name>
<dbReference type="AlphaFoldDB" id="A0AAJ7C665"/>
<dbReference type="GO" id="GO:0005856">
    <property type="term" value="C:cytoskeleton"/>
    <property type="evidence" value="ECO:0007669"/>
    <property type="project" value="TreeGrafter"/>
</dbReference>
<proteinExistence type="predicted"/>